<dbReference type="AlphaFoldDB" id="A0A8J2ICP8"/>
<keyword evidence="1" id="KW-0732">Signal</keyword>
<evidence type="ECO:0000313" key="3">
    <source>
        <dbReference type="Proteomes" id="UP000676310"/>
    </source>
</evidence>
<proteinExistence type="predicted"/>
<accession>A0A8J2ICP8</accession>
<comment type="caution">
    <text evidence="2">The sequence shown here is derived from an EMBL/GenBank/DDBJ whole genome shotgun (WGS) entry which is preliminary data.</text>
</comment>
<evidence type="ECO:0000313" key="2">
    <source>
        <dbReference type="EMBL" id="CAG5185667.1"/>
    </source>
</evidence>
<protein>
    <submittedName>
        <fullName evidence="2">Uncharacterized protein</fullName>
    </submittedName>
</protein>
<evidence type="ECO:0000256" key="1">
    <source>
        <dbReference type="SAM" id="SignalP"/>
    </source>
</evidence>
<feature type="chain" id="PRO_5035230367" evidence="1">
    <location>
        <begin position="17"/>
        <end position="175"/>
    </location>
</feature>
<name>A0A8J2ICP8_9PLEO</name>
<reference evidence="2" key="1">
    <citation type="submission" date="2021-05" db="EMBL/GenBank/DDBJ databases">
        <authorList>
            <person name="Stam R."/>
        </authorList>
    </citation>
    <scope>NUCLEOTIDE SEQUENCE</scope>
    <source>
        <strain evidence="2">CS162</strain>
    </source>
</reference>
<dbReference type="GeneID" id="67011632"/>
<dbReference type="RefSeq" id="XP_043174945.1">
    <property type="nucleotide sequence ID" value="XM_043319010.1"/>
</dbReference>
<sequence length="175" mass="19436">MRLLTLFMMLLPAVVGLTLNKTDGTTIELGDQPTVIDLRNVIMPARASVTESNIHSNPDVADVNIANWDRLASNLHFHDHINYQGNVMTSYRCIDGINSCMTLLNNDPIPFGASSITFKDCPDGAPNHGRKFHCFFFRTGACEATARSLYLRGSVANLANIGWNDKIKSVECYWD</sequence>
<feature type="signal peptide" evidence="1">
    <location>
        <begin position="1"/>
        <end position="16"/>
    </location>
</feature>
<dbReference type="Proteomes" id="UP000676310">
    <property type="component" value="Unassembled WGS sequence"/>
</dbReference>
<gene>
    <name evidence="2" type="ORF">ALTATR162_LOCUS11368</name>
</gene>
<keyword evidence="3" id="KW-1185">Reference proteome</keyword>
<organism evidence="2 3">
    <name type="scientific">Alternaria atra</name>
    <dbReference type="NCBI Taxonomy" id="119953"/>
    <lineage>
        <taxon>Eukaryota</taxon>
        <taxon>Fungi</taxon>
        <taxon>Dikarya</taxon>
        <taxon>Ascomycota</taxon>
        <taxon>Pezizomycotina</taxon>
        <taxon>Dothideomycetes</taxon>
        <taxon>Pleosporomycetidae</taxon>
        <taxon>Pleosporales</taxon>
        <taxon>Pleosporineae</taxon>
        <taxon>Pleosporaceae</taxon>
        <taxon>Alternaria</taxon>
        <taxon>Alternaria sect. Ulocladioides</taxon>
    </lineage>
</organism>
<dbReference type="EMBL" id="CAJRGZ010000030">
    <property type="protein sequence ID" value="CAG5185667.1"/>
    <property type="molecule type" value="Genomic_DNA"/>
</dbReference>
<dbReference type="OrthoDB" id="3667385at2759"/>